<accession>A0A0M0K8I7</accession>
<sequence length="1355" mass="142475">MPIKLAYEEPRSSTPASALTPPPSAVPLAFDTVAQLPAPLDNAAIAKEDLEAGQLISHARTTIRLSARVLEGHRFAVAPIALGELITSWGEPFGKALRPIAPGEWLRNAKVIAALLPRGLEPGFTPNFADYVKPAALSEASFVPGPPVPLHRLDATFDGFVRAPASRGVGTRNYLVILPLSSRSNAFARALERRVAPAAREEPHGGLDGAVALPHTEDGGSANASAARNQTHLVRTLLGLLLHPNVRTLLGLLLHPNVGAALVLETDADVAAAKAGAGLSYEMLVAAAAIAGRAKDLAALRPTVLRLQLRDFGAELSAAASTATSLLPPLRAMARVPCAASSLIVAQQCGGSDAFSGTAANPLVAAASKLLIEAGGAAVLAETDELIGAEQYVLQSVRDYHTARRFVDLVGRFHNYANAHGASAEGNPSGGNLFRGLYNIALKSLGAAMKRHPECRLEHVVEYGEPLPPPRAVPEAVPAEGDARHGAGTLGAGYCFMDSPGNDLESIAGQVATGCNVIYFTTGNGSITNFPFVPTIKIVSTSRRSPRAGTPSWYQLMAKDMDVDAANPTLSASERAEHLFQQTLAVASGLRTRGEAAGQYQLQIWRNWEIDPNLAAVQRATTERDSQYNGFASSPLLGTAPAGAVSGPLGSWACPPLQLANLTASASAVLAAPPLYRGLARPAAHTEIAISEDLSAATGAPASDGAVLSRAASSATSTASTETHGGTASSVVLGTVSSVVLGTASSVVLSVRHPLDKMMPPPTESVALILPTSLCSSEIARSLAAALQEEYTPSEKPSEIASSPPLRFVALPHTEGCGLSDERLGAITLLGHLRSPLVAHALLLEHGCEKTHNDYFASLIEADGADRQAFGWASLQADGGIAAARAKVAAFFRSRVPTTAPVRVDAELLRLGVALLVAPPSAHDGASPSAHDGAPPSALEGGGGGAHDGAAPVRAHDGAHTPTTALLPDRVALVFAQLTSLMARRGLVVIPEGSPLLLNTAFLEGALAETARATLSFAACPRRRAQDGAFAPSSEAHSGGGLHVMATPSQRFVEILSGVGGTGVHMALACVALDTAREPSEWLRLILIRMSELASGEYTPLVYRDSALNVDFQIPRGGGCSLGLLPPLSASTSSPLPKLTVCLDVDDCLLHATNADVDPPRFRESVGPEAARAKAAHAELMRRGRMMPAPDHEFELPYLEFPVRVYKRPLLDDFLGEASKLCELVLYSSAVEGYVRECATLLDPDGALFGTRLLWREHCTPISAALAKDLTRLGRPLERTVLVDDNLASCMLQPDNAVPILPFFGDRDDRELGQLLLLLRRLHDMRDVREHLRGTYRLREKMLSGVREMRDTKSF</sequence>
<dbReference type="Pfam" id="PF03031">
    <property type="entry name" value="NIF"/>
    <property type="match status" value="1"/>
</dbReference>
<feature type="region of interest" description="Disordered" evidence="3">
    <location>
        <begin position="922"/>
        <end position="962"/>
    </location>
</feature>
<keyword evidence="2" id="KW-0456">Lyase</keyword>
<protein>
    <submittedName>
        <fullName evidence="5">D-galactarate dehydratase</fullName>
    </submittedName>
</protein>
<dbReference type="PANTHER" id="PTHR30536:SF5">
    <property type="entry name" value="ALTRONATE DEHYDRATASE"/>
    <property type="match status" value="1"/>
</dbReference>
<dbReference type="Proteomes" id="UP000037460">
    <property type="component" value="Unassembled WGS sequence"/>
</dbReference>
<dbReference type="CDD" id="cd07521">
    <property type="entry name" value="HAD_FCP1-like"/>
    <property type="match status" value="1"/>
</dbReference>
<evidence type="ECO:0000259" key="4">
    <source>
        <dbReference type="PROSITE" id="PS50969"/>
    </source>
</evidence>
<dbReference type="InterPro" id="IPR004274">
    <property type="entry name" value="FCP1_dom"/>
</dbReference>
<dbReference type="InterPro" id="IPR052172">
    <property type="entry name" value="UxaA_altronate/galactarate_dh"/>
</dbReference>
<dbReference type="Pfam" id="PF04295">
    <property type="entry name" value="GD_AH_second"/>
    <property type="match status" value="2"/>
</dbReference>
<comment type="caution">
    <text evidence="5">The sequence shown here is derived from an EMBL/GenBank/DDBJ whole genome shotgun (WGS) entry which is preliminary data.</text>
</comment>
<dbReference type="SMART" id="SM00577">
    <property type="entry name" value="CPDc"/>
    <property type="match status" value="1"/>
</dbReference>
<proteinExistence type="inferred from homology"/>
<dbReference type="Gene3D" id="2.30.130.110">
    <property type="match status" value="1"/>
</dbReference>
<gene>
    <name evidence="5" type="ORF">Ctob_013392</name>
</gene>
<dbReference type="Pfam" id="PF20629">
    <property type="entry name" value="GD_AH_C"/>
    <property type="match status" value="1"/>
</dbReference>
<dbReference type="InterPro" id="IPR007392">
    <property type="entry name" value="GD_AH_second"/>
</dbReference>
<dbReference type="PROSITE" id="PS50969">
    <property type="entry name" value="FCP1"/>
    <property type="match status" value="1"/>
</dbReference>
<reference evidence="6" key="1">
    <citation type="journal article" date="2015" name="PLoS Genet.">
        <title>Genome Sequence and Transcriptome Analyses of Chrysochromulina tobin: Metabolic Tools for Enhanced Algal Fitness in the Prominent Order Prymnesiales (Haptophyceae).</title>
        <authorList>
            <person name="Hovde B.T."/>
            <person name="Deodato C.R."/>
            <person name="Hunsperger H.M."/>
            <person name="Ryken S.A."/>
            <person name="Yost W."/>
            <person name="Jha R.K."/>
            <person name="Patterson J."/>
            <person name="Monnat R.J. Jr."/>
            <person name="Barlow S.B."/>
            <person name="Starkenburg S.R."/>
            <person name="Cattolico R.A."/>
        </authorList>
    </citation>
    <scope>NUCLEOTIDE SEQUENCE</scope>
    <source>
        <strain evidence="6">CCMP291</strain>
    </source>
</reference>
<comment type="similarity">
    <text evidence="1">Belongs to the UxaA family.</text>
</comment>
<dbReference type="EMBL" id="JWZX01000972">
    <property type="protein sequence ID" value="KOO35135.1"/>
    <property type="molecule type" value="Genomic_DNA"/>
</dbReference>
<dbReference type="InterPro" id="IPR013974">
    <property type="entry name" value="SAF"/>
</dbReference>
<organism evidence="5 6">
    <name type="scientific">Chrysochromulina tobinii</name>
    <dbReference type="NCBI Taxonomy" id="1460289"/>
    <lineage>
        <taxon>Eukaryota</taxon>
        <taxon>Haptista</taxon>
        <taxon>Haptophyta</taxon>
        <taxon>Prymnesiophyceae</taxon>
        <taxon>Prymnesiales</taxon>
        <taxon>Chrysochromulinaceae</taxon>
        <taxon>Chrysochromulina</taxon>
    </lineage>
</organism>
<dbReference type="GO" id="GO:0016829">
    <property type="term" value="F:lyase activity"/>
    <property type="evidence" value="ECO:0007669"/>
    <property type="project" value="UniProtKB-KW"/>
</dbReference>
<evidence type="ECO:0000313" key="5">
    <source>
        <dbReference type="EMBL" id="KOO35135.1"/>
    </source>
</evidence>
<dbReference type="Gene3D" id="3.40.50.1000">
    <property type="entry name" value="HAD superfamily/HAD-like"/>
    <property type="match status" value="1"/>
</dbReference>
<dbReference type="SUPFAM" id="SSF56784">
    <property type="entry name" value="HAD-like"/>
    <property type="match status" value="1"/>
</dbReference>
<dbReference type="OrthoDB" id="199541at2759"/>
<evidence type="ECO:0000313" key="6">
    <source>
        <dbReference type="Proteomes" id="UP000037460"/>
    </source>
</evidence>
<dbReference type="InterPro" id="IPR036412">
    <property type="entry name" value="HAD-like_sf"/>
</dbReference>
<keyword evidence="6" id="KW-1185">Reference proteome</keyword>
<evidence type="ECO:0000256" key="1">
    <source>
        <dbReference type="ARBA" id="ARBA00010986"/>
    </source>
</evidence>
<name>A0A0M0K8I7_9EUKA</name>
<evidence type="ECO:0000256" key="3">
    <source>
        <dbReference type="SAM" id="MobiDB-lite"/>
    </source>
</evidence>
<dbReference type="Pfam" id="PF08666">
    <property type="entry name" value="SAF"/>
    <property type="match status" value="1"/>
</dbReference>
<feature type="domain" description="FCP1 homology" evidence="4">
    <location>
        <begin position="1134"/>
        <end position="1322"/>
    </location>
</feature>
<dbReference type="PANTHER" id="PTHR30536">
    <property type="entry name" value="ALTRONATE/GALACTARATE DEHYDRATASE"/>
    <property type="match status" value="1"/>
</dbReference>
<evidence type="ECO:0000256" key="2">
    <source>
        <dbReference type="ARBA" id="ARBA00023239"/>
    </source>
</evidence>
<dbReference type="InterPro" id="IPR048332">
    <property type="entry name" value="GD_AH_C"/>
</dbReference>
<dbReference type="SMART" id="SM00858">
    <property type="entry name" value="SAF"/>
    <property type="match status" value="1"/>
</dbReference>
<dbReference type="InterPro" id="IPR023214">
    <property type="entry name" value="HAD_sf"/>
</dbReference>